<proteinExistence type="predicted"/>
<comment type="caution">
    <text evidence="1">The sequence shown here is derived from an EMBL/GenBank/DDBJ whole genome shotgun (WGS) entry which is preliminary data.</text>
</comment>
<dbReference type="EMBL" id="MU003498">
    <property type="protein sequence ID" value="KAF2474130.1"/>
    <property type="molecule type" value="Genomic_DNA"/>
</dbReference>
<gene>
    <name evidence="1" type="ORF">BDR25DRAFT_351668</name>
</gene>
<protein>
    <submittedName>
        <fullName evidence="1">Uncharacterized protein</fullName>
    </submittedName>
</protein>
<evidence type="ECO:0000313" key="1">
    <source>
        <dbReference type="EMBL" id="KAF2474130.1"/>
    </source>
</evidence>
<accession>A0ACB6R5S7</accession>
<evidence type="ECO:0000313" key="2">
    <source>
        <dbReference type="Proteomes" id="UP000799755"/>
    </source>
</evidence>
<name>A0ACB6R5S7_9PLEO</name>
<sequence length="490" mass="54676">MIRINGGHTKYGVKPTSRQREDRCNIHFGLDGEVRDPASEAKKARIAADKPHRHLSTSTPFSALRPARTRTKLASSAMFTLLLVYHTTSPACPSDDTSPYCPGTRRLSDPRNLSHSYHNLILHCLAFIELFNSSFHRCYENSLLHINGFALDTACSSIIVLEIYFNYCLPQTYLAQFPILRGGIHATTLFLSSGHSANSVAQFKFVIASFTHHHGSITTLMLERVTITNTETFALHGQGKIPRLAIHRAHNGMLSLPTERGSSLKSRMSNDPRLNPLHWCSVSLELGVICAQTFESVVGYLNCLRLFRQISYLGRSNKLRTTNQERQVPAVWETKFLGFLFRHNAAISLLGSRPFSNRQPSARAFQASCAVTELTGCLVFKHLRVYPAFCMPIFLHSITSCSHSFFHNVAPRDYPSPPISEGATILHDAGTGSPERFPPTPLIPNRHPAPIRTRERYPRFKQESVKQEGQVGPQAQRGFASIGLGDFLGL</sequence>
<dbReference type="Proteomes" id="UP000799755">
    <property type="component" value="Unassembled WGS sequence"/>
</dbReference>
<reference evidence="1" key="1">
    <citation type="journal article" date="2020" name="Stud. Mycol.">
        <title>101 Dothideomycetes genomes: a test case for predicting lifestyles and emergence of pathogens.</title>
        <authorList>
            <person name="Haridas S."/>
            <person name="Albert R."/>
            <person name="Binder M."/>
            <person name="Bloem J."/>
            <person name="Labutti K."/>
            <person name="Salamov A."/>
            <person name="Andreopoulos B."/>
            <person name="Baker S."/>
            <person name="Barry K."/>
            <person name="Bills G."/>
            <person name="Bluhm B."/>
            <person name="Cannon C."/>
            <person name="Castanera R."/>
            <person name="Culley D."/>
            <person name="Daum C."/>
            <person name="Ezra D."/>
            <person name="Gonzalez J."/>
            <person name="Henrissat B."/>
            <person name="Kuo A."/>
            <person name="Liang C."/>
            <person name="Lipzen A."/>
            <person name="Lutzoni F."/>
            <person name="Magnuson J."/>
            <person name="Mondo S."/>
            <person name="Nolan M."/>
            <person name="Ohm R."/>
            <person name="Pangilinan J."/>
            <person name="Park H.-J."/>
            <person name="Ramirez L."/>
            <person name="Alfaro M."/>
            <person name="Sun H."/>
            <person name="Tritt A."/>
            <person name="Yoshinaga Y."/>
            <person name="Zwiers L.-H."/>
            <person name="Turgeon B."/>
            <person name="Goodwin S."/>
            <person name="Spatafora J."/>
            <person name="Crous P."/>
            <person name="Grigoriev I."/>
        </authorList>
    </citation>
    <scope>NUCLEOTIDE SEQUENCE</scope>
    <source>
        <strain evidence="1">ATCC 200398</strain>
    </source>
</reference>
<organism evidence="1 2">
    <name type="scientific">Lindgomyces ingoldianus</name>
    <dbReference type="NCBI Taxonomy" id="673940"/>
    <lineage>
        <taxon>Eukaryota</taxon>
        <taxon>Fungi</taxon>
        <taxon>Dikarya</taxon>
        <taxon>Ascomycota</taxon>
        <taxon>Pezizomycotina</taxon>
        <taxon>Dothideomycetes</taxon>
        <taxon>Pleosporomycetidae</taxon>
        <taxon>Pleosporales</taxon>
        <taxon>Lindgomycetaceae</taxon>
        <taxon>Lindgomyces</taxon>
    </lineage>
</organism>
<keyword evidence="2" id="KW-1185">Reference proteome</keyword>